<keyword evidence="2" id="KW-0812">Transmembrane</keyword>
<dbReference type="InterPro" id="IPR011991">
    <property type="entry name" value="ArsR-like_HTH"/>
</dbReference>
<reference evidence="4" key="1">
    <citation type="submission" date="2020-11" db="EMBL/GenBank/DDBJ databases">
        <title>Carbohydrate-dependent, anaerobic sulfur respiration: A novel catabolism in halophilic archaea.</title>
        <authorList>
            <person name="Sorokin D.Y."/>
            <person name="Messina E."/>
            <person name="Smedile F."/>
            <person name="La Cono V."/>
            <person name="Hallsworth J.E."/>
            <person name="Yakimov M.M."/>
        </authorList>
    </citation>
    <scope>NUCLEOTIDE SEQUENCE</scope>
    <source>
        <strain evidence="4">HSR12-1</strain>
    </source>
</reference>
<dbReference type="AlphaFoldDB" id="A0A897N0U3"/>
<evidence type="ECO:0000256" key="1">
    <source>
        <dbReference type="SAM" id="MobiDB-lite"/>
    </source>
</evidence>
<dbReference type="Proteomes" id="UP000663525">
    <property type="component" value="Chromosome"/>
</dbReference>
<keyword evidence="2" id="KW-1133">Transmembrane helix</keyword>
<name>A0A897N0U3_9EURY</name>
<organism evidence="4 5">
    <name type="scientific">Halapricum desulfuricans</name>
    <dbReference type="NCBI Taxonomy" id="2841257"/>
    <lineage>
        <taxon>Archaea</taxon>
        <taxon>Methanobacteriati</taxon>
        <taxon>Methanobacteriota</taxon>
        <taxon>Stenosarchaea group</taxon>
        <taxon>Halobacteria</taxon>
        <taxon>Halobacteriales</taxon>
        <taxon>Haloarculaceae</taxon>
        <taxon>Halapricum</taxon>
    </lineage>
</organism>
<feature type="transmembrane region" description="Helical" evidence="2">
    <location>
        <begin position="9"/>
        <end position="29"/>
    </location>
</feature>
<feature type="compositionally biased region" description="Polar residues" evidence="1">
    <location>
        <begin position="102"/>
        <end position="113"/>
    </location>
</feature>
<dbReference type="InterPro" id="IPR055767">
    <property type="entry name" value="DUF7343"/>
</dbReference>
<dbReference type="EMBL" id="CP064787">
    <property type="protein sequence ID" value="QSG06111.1"/>
    <property type="molecule type" value="Genomic_DNA"/>
</dbReference>
<feature type="transmembrane region" description="Helical" evidence="2">
    <location>
        <begin position="55"/>
        <end position="75"/>
    </location>
</feature>
<evidence type="ECO:0000313" key="4">
    <source>
        <dbReference type="EMBL" id="QSG06111.1"/>
    </source>
</evidence>
<dbReference type="RefSeq" id="WP_229112520.1">
    <property type="nucleotide sequence ID" value="NZ_CP064787.1"/>
</dbReference>
<dbReference type="Pfam" id="PF24034">
    <property type="entry name" value="DUF7343"/>
    <property type="match status" value="1"/>
</dbReference>
<protein>
    <submittedName>
        <fullName evidence="4">Putative transcriptional regulator</fullName>
    </submittedName>
</protein>
<dbReference type="CDD" id="cd00090">
    <property type="entry name" value="HTH_ARSR"/>
    <property type="match status" value="1"/>
</dbReference>
<keyword evidence="2" id="KW-0472">Membrane</keyword>
<dbReference type="InterPro" id="IPR036388">
    <property type="entry name" value="WH-like_DNA-bd_sf"/>
</dbReference>
<gene>
    <name evidence="4" type="ORF">HSR121_1776</name>
</gene>
<dbReference type="SUPFAM" id="SSF46785">
    <property type="entry name" value="Winged helix' DNA-binding domain"/>
    <property type="match status" value="1"/>
</dbReference>
<evidence type="ECO:0000259" key="3">
    <source>
        <dbReference type="Pfam" id="PF24034"/>
    </source>
</evidence>
<dbReference type="InterPro" id="IPR036390">
    <property type="entry name" value="WH_DNA-bd_sf"/>
</dbReference>
<evidence type="ECO:0000256" key="2">
    <source>
        <dbReference type="SAM" id="Phobius"/>
    </source>
</evidence>
<accession>A0A897N0U3</accession>
<feature type="compositionally biased region" description="Basic and acidic residues" evidence="1">
    <location>
        <begin position="119"/>
        <end position="129"/>
    </location>
</feature>
<proteinExistence type="predicted"/>
<feature type="region of interest" description="Disordered" evidence="1">
    <location>
        <begin position="81"/>
        <end position="160"/>
    </location>
</feature>
<sequence length="236" mass="24816">MDQQTSDGIVAVAVATVLVGGGVLTWQAIQRQQTSHGMMGSMMDGSSAMGGTDPIVYAVGTLLAVALLVGFYAIVRGEAGRASDTAVSGTRTDVPGGPTAGTDGTSAVESSPAGTAEGTTRESGDKSDPTETAQRAGAEQPPQSPEETSTTATDGDEQSVPQVLELLPDDERRVLEPVVESPGITQIALRDRSNFSKSKVSQTVSELEKRGLLYREKQGRTYRIYPDDDLAERLER</sequence>
<dbReference type="GeneID" id="68855366"/>
<feature type="domain" description="DUF7343" evidence="3">
    <location>
        <begin position="168"/>
        <end position="224"/>
    </location>
</feature>
<dbReference type="Gene3D" id="1.10.10.10">
    <property type="entry name" value="Winged helix-like DNA-binding domain superfamily/Winged helix DNA-binding domain"/>
    <property type="match status" value="1"/>
</dbReference>
<evidence type="ECO:0000313" key="5">
    <source>
        <dbReference type="Proteomes" id="UP000663525"/>
    </source>
</evidence>